<dbReference type="Proteomes" id="UP000533641">
    <property type="component" value="Unassembled WGS sequence"/>
</dbReference>
<evidence type="ECO:0000313" key="3">
    <source>
        <dbReference type="Proteomes" id="UP000533641"/>
    </source>
</evidence>
<comment type="caution">
    <text evidence="2">The sequence shown here is derived from an EMBL/GenBank/DDBJ whole genome shotgun (WGS) entry which is preliminary data.</text>
</comment>
<evidence type="ECO:0000256" key="1">
    <source>
        <dbReference type="SAM" id="MobiDB-lite"/>
    </source>
</evidence>
<sequence>MPALRQQSRRQGSTKAMMEKAMNSVEWPDRPQRLTEGRLIAHAAAGAEIWTDGSAPRILIGGSAIFLLTTKYPRNEKARSKPGFSFNVQ</sequence>
<gene>
    <name evidence="2" type="ORF">GGE12_006968</name>
</gene>
<name>A0A7W6WIL1_9HYPH</name>
<proteinExistence type="predicted"/>
<dbReference type="EMBL" id="JACIGM010000024">
    <property type="protein sequence ID" value="MBB4279155.1"/>
    <property type="molecule type" value="Genomic_DNA"/>
</dbReference>
<reference evidence="2 3" key="1">
    <citation type="submission" date="2020-08" db="EMBL/GenBank/DDBJ databases">
        <title>Genomic Encyclopedia of Type Strains, Phase IV (KMG-V): Genome sequencing to study the core and pangenomes of soil and plant-associated prokaryotes.</title>
        <authorList>
            <person name="Whitman W."/>
        </authorList>
    </citation>
    <scope>NUCLEOTIDE SEQUENCE [LARGE SCALE GENOMIC DNA]</scope>
    <source>
        <strain evidence="2 3">SEMIA 402</strain>
    </source>
</reference>
<organism evidence="2 3">
    <name type="scientific">Rhizobium mongolense</name>
    <dbReference type="NCBI Taxonomy" id="57676"/>
    <lineage>
        <taxon>Bacteria</taxon>
        <taxon>Pseudomonadati</taxon>
        <taxon>Pseudomonadota</taxon>
        <taxon>Alphaproteobacteria</taxon>
        <taxon>Hyphomicrobiales</taxon>
        <taxon>Rhizobiaceae</taxon>
        <taxon>Rhizobium/Agrobacterium group</taxon>
        <taxon>Rhizobium</taxon>
    </lineage>
</organism>
<protein>
    <submittedName>
        <fullName evidence="2">Uncharacterized protein</fullName>
    </submittedName>
</protein>
<accession>A0A7W6WIL1</accession>
<feature type="compositionally biased region" description="Polar residues" evidence="1">
    <location>
        <begin position="1"/>
        <end position="14"/>
    </location>
</feature>
<evidence type="ECO:0000313" key="2">
    <source>
        <dbReference type="EMBL" id="MBB4279155.1"/>
    </source>
</evidence>
<dbReference type="AlphaFoldDB" id="A0A7W6WIL1"/>
<feature type="region of interest" description="Disordered" evidence="1">
    <location>
        <begin position="1"/>
        <end position="25"/>
    </location>
</feature>